<evidence type="ECO:0000256" key="4">
    <source>
        <dbReference type="ARBA" id="ARBA00022989"/>
    </source>
</evidence>
<dbReference type="Pfam" id="PF13396">
    <property type="entry name" value="PLDc_N"/>
    <property type="match status" value="1"/>
</dbReference>
<accession>A0ABW3L5H0</accession>
<evidence type="ECO:0000256" key="6">
    <source>
        <dbReference type="SAM" id="Phobius"/>
    </source>
</evidence>
<proteinExistence type="predicted"/>
<dbReference type="InterPro" id="IPR027379">
    <property type="entry name" value="CLS_N"/>
</dbReference>
<evidence type="ECO:0000256" key="2">
    <source>
        <dbReference type="ARBA" id="ARBA00022475"/>
    </source>
</evidence>
<dbReference type="Proteomes" id="UP001596990">
    <property type="component" value="Unassembled WGS sequence"/>
</dbReference>
<feature type="domain" description="Cardiolipin synthase N-terminal" evidence="7">
    <location>
        <begin position="22"/>
        <end position="64"/>
    </location>
</feature>
<reference evidence="9" key="1">
    <citation type="journal article" date="2019" name="Int. J. Syst. Evol. Microbiol.">
        <title>The Global Catalogue of Microorganisms (GCM) 10K type strain sequencing project: providing services to taxonomists for standard genome sequencing and annotation.</title>
        <authorList>
            <consortium name="The Broad Institute Genomics Platform"/>
            <consortium name="The Broad Institute Genome Sequencing Center for Infectious Disease"/>
            <person name="Wu L."/>
            <person name="Ma J."/>
        </authorList>
    </citation>
    <scope>NUCLEOTIDE SEQUENCE [LARGE SCALE GENOMIC DNA]</scope>
    <source>
        <strain evidence="9">CCUG 56607</strain>
    </source>
</reference>
<comment type="subcellular location">
    <subcellularLocation>
        <location evidence="1">Cell membrane</location>
        <topology evidence="1">Multi-pass membrane protein</topology>
    </subcellularLocation>
</comment>
<evidence type="ECO:0000313" key="8">
    <source>
        <dbReference type="EMBL" id="MFD1020712.1"/>
    </source>
</evidence>
<evidence type="ECO:0000259" key="7">
    <source>
        <dbReference type="Pfam" id="PF13396"/>
    </source>
</evidence>
<evidence type="ECO:0000256" key="3">
    <source>
        <dbReference type="ARBA" id="ARBA00022692"/>
    </source>
</evidence>
<keyword evidence="2" id="KW-1003">Cell membrane</keyword>
<dbReference type="EMBL" id="JBHTKL010000006">
    <property type="protein sequence ID" value="MFD1020712.1"/>
    <property type="molecule type" value="Genomic_DNA"/>
</dbReference>
<keyword evidence="3 6" id="KW-0812">Transmembrane</keyword>
<sequence length="67" mass="7724">MMEELANVNWGLIAPIIILELILMIVALIDWAKNKETNGPRFMWLFVIILISLIGPILYFVIGRKQN</sequence>
<feature type="transmembrane region" description="Helical" evidence="6">
    <location>
        <begin position="43"/>
        <end position="62"/>
    </location>
</feature>
<evidence type="ECO:0000256" key="5">
    <source>
        <dbReference type="ARBA" id="ARBA00023136"/>
    </source>
</evidence>
<keyword evidence="4 6" id="KW-1133">Transmembrane helix</keyword>
<evidence type="ECO:0000313" key="9">
    <source>
        <dbReference type="Proteomes" id="UP001596990"/>
    </source>
</evidence>
<comment type="caution">
    <text evidence="8">The sequence shown here is derived from an EMBL/GenBank/DDBJ whole genome shotgun (WGS) entry which is preliminary data.</text>
</comment>
<evidence type="ECO:0000256" key="1">
    <source>
        <dbReference type="ARBA" id="ARBA00004651"/>
    </source>
</evidence>
<keyword evidence="9" id="KW-1185">Reference proteome</keyword>
<feature type="transmembrane region" description="Helical" evidence="6">
    <location>
        <begin position="12"/>
        <end position="31"/>
    </location>
</feature>
<dbReference type="RefSeq" id="WP_386062888.1">
    <property type="nucleotide sequence ID" value="NZ_JBHTKL010000006.1"/>
</dbReference>
<name>A0ABW3L5H0_9BACI</name>
<gene>
    <name evidence="8" type="ORF">ACFQ2J_16110</name>
</gene>
<protein>
    <submittedName>
        <fullName evidence="8">PLD nuclease N-terminal domain-containing protein</fullName>
    </submittedName>
</protein>
<organism evidence="8 9">
    <name type="scientific">Thalassobacillus hwangdonensis</name>
    <dbReference type="NCBI Taxonomy" id="546108"/>
    <lineage>
        <taxon>Bacteria</taxon>
        <taxon>Bacillati</taxon>
        <taxon>Bacillota</taxon>
        <taxon>Bacilli</taxon>
        <taxon>Bacillales</taxon>
        <taxon>Bacillaceae</taxon>
        <taxon>Thalassobacillus</taxon>
    </lineage>
</organism>
<keyword evidence="5 6" id="KW-0472">Membrane</keyword>